<evidence type="ECO:0000259" key="2">
    <source>
        <dbReference type="Pfam" id="PF00561"/>
    </source>
</evidence>
<dbReference type="InterPro" id="IPR000073">
    <property type="entry name" value="AB_hydrolase_1"/>
</dbReference>
<keyword evidence="1" id="KW-0732">Signal</keyword>
<dbReference type="GeneID" id="17352182"/>
<name>E1ZMQ2_CHLVA</name>
<dbReference type="PANTHER" id="PTHR43798:SF33">
    <property type="entry name" value="HYDROLASE, PUTATIVE (AFU_ORTHOLOGUE AFUA_2G14860)-RELATED"/>
    <property type="match status" value="1"/>
</dbReference>
<sequence length="181" mass="18388">MACKRFGVLLVLLAAHLALVQGQNCDYTGPGLDDELAALGLSTDPNATWTGPLQTAQVGDVSFPYYIFGAEDSSGPTVVMITGFGTTMAEWGPVLPQLLAKSMADSIMGLLRDAGVATEDAKPVLLGWSMGGMVALSMAQQYGSELAGLVLADTAQAPAAAAAAAAAALSLPSPMHPGPCH</sequence>
<dbReference type="InParanoid" id="E1ZMQ2"/>
<dbReference type="Proteomes" id="UP000008141">
    <property type="component" value="Unassembled WGS sequence"/>
</dbReference>
<organism evidence="4">
    <name type="scientific">Chlorella variabilis</name>
    <name type="common">Green alga</name>
    <dbReference type="NCBI Taxonomy" id="554065"/>
    <lineage>
        <taxon>Eukaryota</taxon>
        <taxon>Viridiplantae</taxon>
        <taxon>Chlorophyta</taxon>
        <taxon>core chlorophytes</taxon>
        <taxon>Trebouxiophyceae</taxon>
        <taxon>Chlorellales</taxon>
        <taxon>Chlorellaceae</taxon>
        <taxon>Chlorella clade</taxon>
        <taxon>Chlorella</taxon>
    </lineage>
</organism>
<feature type="signal peptide" evidence="1">
    <location>
        <begin position="1"/>
        <end position="22"/>
    </location>
</feature>
<feature type="chain" id="PRO_5003156097" description="AB hydrolase-1 domain-containing protein" evidence="1">
    <location>
        <begin position="23"/>
        <end position="181"/>
    </location>
</feature>
<dbReference type="Pfam" id="PF00561">
    <property type="entry name" value="Abhydrolase_1"/>
    <property type="match status" value="1"/>
</dbReference>
<dbReference type="InterPro" id="IPR029058">
    <property type="entry name" value="AB_hydrolase_fold"/>
</dbReference>
<reference evidence="3 4" key="1">
    <citation type="journal article" date="2010" name="Plant Cell">
        <title>The Chlorella variabilis NC64A genome reveals adaptation to photosymbiosis, coevolution with viruses, and cryptic sex.</title>
        <authorList>
            <person name="Blanc G."/>
            <person name="Duncan G."/>
            <person name="Agarkova I."/>
            <person name="Borodovsky M."/>
            <person name="Gurnon J."/>
            <person name="Kuo A."/>
            <person name="Lindquist E."/>
            <person name="Lucas S."/>
            <person name="Pangilinan J."/>
            <person name="Polle J."/>
            <person name="Salamov A."/>
            <person name="Terry A."/>
            <person name="Yamada T."/>
            <person name="Dunigan D.D."/>
            <person name="Grigoriev I.V."/>
            <person name="Claverie J.M."/>
            <person name="Van Etten J.L."/>
        </authorList>
    </citation>
    <scope>NUCLEOTIDE SEQUENCE [LARGE SCALE GENOMIC DNA]</scope>
    <source>
        <strain evidence="3 4">NC64A</strain>
    </source>
</reference>
<evidence type="ECO:0000313" key="3">
    <source>
        <dbReference type="EMBL" id="EFN52838.1"/>
    </source>
</evidence>
<dbReference type="OrthoDB" id="513361at2759"/>
<gene>
    <name evidence="3" type="ORF">CHLNCDRAFT_138284</name>
</gene>
<dbReference type="Gene3D" id="3.40.50.1820">
    <property type="entry name" value="alpha/beta hydrolase"/>
    <property type="match status" value="1"/>
</dbReference>
<dbReference type="InterPro" id="IPR050266">
    <property type="entry name" value="AB_hydrolase_sf"/>
</dbReference>
<evidence type="ECO:0000313" key="4">
    <source>
        <dbReference type="Proteomes" id="UP000008141"/>
    </source>
</evidence>
<proteinExistence type="predicted"/>
<dbReference type="PANTHER" id="PTHR43798">
    <property type="entry name" value="MONOACYLGLYCEROL LIPASE"/>
    <property type="match status" value="1"/>
</dbReference>
<protein>
    <recommendedName>
        <fullName evidence="2">AB hydrolase-1 domain-containing protein</fullName>
    </recommendedName>
</protein>
<dbReference type="EMBL" id="GL433854">
    <property type="protein sequence ID" value="EFN52838.1"/>
    <property type="molecule type" value="Genomic_DNA"/>
</dbReference>
<dbReference type="SUPFAM" id="SSF53474">
    <property type="entry name" value="alpha/beta-Hydrolases"/>
    <property type="match status" value="1"/>
</dbReference>
<dbReference type="GO" id="GO:0016020">
    <property type="term" value="C:membrane"/>
    <property type="evidence" value="ECO:0007669"/>
    <property type="project" value="TreeGrafter"/>
</dbReference>
<evidence type="ECO:0000256" key="1">
    <source>
        <dbReference type="SAM" id="SignalP"/>
    </source>
</evidence>
<dbReference type="RefSeq" id="XP_005844940.1">
    <property type="nucleotide sequence ID" value="XM_005844878.1"/>
</dbReference>
<keyword evidence="4" id="KW-1185">Reference proteome</keyword>
<accession>E1ZMQ2</accession>
<feature type="domain" description="AB hydrolase-1" evidence="2">
    <location>
        <begin position="118"/>
        <end position="160"/>
    </location>
</feature>
<dbReference type="AlphaFoldDB" id="E1ZMQ2"/>
<dbReference type="KEGG" id="cvr:CHLNCDRAFT_138284"/>